<organism evidence="2 3">
    <name type="scientific">Providencia stuartii ATCC 25827</name>
    <dbReference type="NCBI Taxonomy" id="471874"/>
    <lineage>
        <taxon>Bacteria</taxon>
        <taxon>Pseudomonadati</taxon>
        <taxon>Pseudomonadota</taxon>
        <taxon>Gammaproteobacteria</taxon>
        <taxon>Enterobacterales</taxon>
        <taxon>Morganellaceae</taxon>
        <taxon>Providencia</taxon>
    </lineage>
</organism>
<reference evidence="2 3" key="3">
    <citation type="submission" date="2008-05" db="EMBL/GenBank/DDBJ databases">
        <authorList>
            <person name="Fulton L."/>
            <person name="Clifton S."/>
            <person name="Fulton B."/>
            <person name="Xu J."/>
            <person name="Minx P."/>
            <person name="Pepin K.H."/>
            <person name="Johnson M."/>
            <person name="Thiruvilangam P."/>
            <person name="Bhonagiri V."/>
            <person name="Nash W.E."/>
            <person name="Mardis E.R."/>
            <person name="Wilson R.K."/>
        </authorList>
    </citation>
    <scope>NUCLEOTIDE SEQUENCE [LARGE SCALE GENOMIC DNA]</scope>
    <source>
        <strain evidence="2 3">ATCC 25827</strain>
    </source>
</reference>
<dbReference type="Proteomes" id="UP000004506">
    <property type="component" value="Unassembled WGS sequence"/>
</dbReference>
<reference evidence="3" key="1">
    <citation type="submission" date="2008-04" db="EMBL/GenBank/DDBJ databases">
        <title>Draft genome sequence of Providencia stuartii (ATCC 25827).</title>
        <authorList>
            <person name="Sudarsanam P."/>
            <person name="Ley R."/>
            <person name="Guruge J."/>
            <person name="Turnbaugh P.J."/>
            <person name="Mahowald M."/>
            <person name="Liep D."/>
            <person name="Gordon J."/>
        </authorList>
    </citation>
    <scope>NUCLEOTIDE SEQUENCE [LARGE SCALE GENOMIC DNA]</scope>
    <source>
        <strain evidence="3">ATCC 25827</strain>
    </source>
</reference>
<gene>
    <name evidence="2" type="ORF">PROSTU_04004</name>
</gene>
<feature type="transmembrane region" description="Helical" evidence="1">
    <location>
        <begin position="9"/>
        <end position="26"/>
    </location>
</feature>
<comment type="caution">
    <text evidence="2">The sequence shown here is derived from an EMBL/GenBank/DDBJ whole genome shotgun (WGS) entry which is preliminary data.</text>
</comment>
<dbReference type="EMBL" id="ABJD02000102">
    <property type="protein sequence ID" value="EDU58269.1"/>
    <property type="molecule type" value="Genomic_DNA"/>
</dbReference>
<keyword evidence="1" id="KW-0812">Transmembrane</keyword>
<evidence type="ECO:0000256" key="1">
    <source>
        <dbReference type="SAM" id="Phobius"/>
    </source>
</evidence>
<sequence length="41" mass="4822">MTARITGQIFLYYIDGLLILFLLYNYQSLVFASTETYSSQY</sequence>
<name>A0AA86YWS6_PROST</name>
<keyword evidence="1" id="KW-0472">Membrane</keyword>
<protein>
    <submittedName>
        <fullName evidence="2">Uncharacterized protein</fullName>
    </submittedName>
</protein>
<dbReference type="AlphaFoldDB" id="A0AA86YWS6"/>
<reference evidence="3" key="2">
    <citation type="submission" date="2008-04" db="EMBL/GenBank/DDBJ databases">
        <title>Draft genome sequence of Providencia stuartii(ATCC 25827).</title>
        <authorList>
            <person name="Sudarsanam P."/>
            <person name="Ley R."/>
            <person name="Guruge J."/>
            <person name="Turnbaugh P.J."/>
            <person name="Mahowald M."/>
            <person name="Liep D."/>
            <person name="Gordon J."/>
        </authorList>
    </citation>
    <scope>NUCLEOTIDE SEQUENCE [LARGE SCALE GENOMIC DNA]</scope>
    <source>
        <strain evidence="3">ATCC 25827</strain>
    </source>
</reference>
<evidence type="ECO:0000313" key="2">
    <source>
        <dbReference type="EMBL" id="EDU58269.1"/>
    </source>
</evidence>
<evidence type="ECO:0000313" key="3">
    <source>
        <dbReference type="Proteomes" id="UP000004506"/>
    </source>
</evidence>
<keyword evidence="1" id="KW-1133">Transmembrane helix</keyword>
<accession>A0AA86YWS6</accession>
<proteinExistence type="predicted"/>